<keyword evidence="1" id="KW-1133">Transmembrane helix</keyword>
<dbReference type="Proteomes" id="UP001285154">
    <property type="component" value="Unassembled WGS sequence"/>
</dbReference>
<evidence type="ECO:0000313" key="2">
    <source>
        <dbReference type="EMBL" id="MDX8535613.1"/>
    </source>
</evidence>
<evidence type="ECO:0000256" key="1">
    <source>
        <dbReference type="SAM" id="Phobius"/>
    </source>
</evidence>
<keyword evidence="3" id="KW-1185">Reference proteome</keyword>
<feature type="transmembrane region" description="Helical" evidence="1">
    <location>
        <begin position="34"/>
        <end position="57"/>
    </location>
</feature>
<proteinExistence type="predicted"/>
<accession>A0ABU5AEA9</accession>
<keyword evidence="1" id="KW-0812">Transmembrane</keyword>
<keyword evidence="1" id="KW-0472">Membrane</keyword>
<gene>
    <name evidence="2" type="ORF">RFM42_31900</name>
</gene>
<sequence>MGADGKFKAFKTCALAAMTVCCLSRLLIEALPGYFSLLASLSGALWIIAFGLFLTAYREPLFGIGAK</sequence>
<name>A0ABU5AEA9_9HYPH</name>
<comment type="caution">
    <text evidence="2">The sequence shown here is derived from an EMBL/GenBank/DDBJ whole genome shotgun (WGS) entry which is preliminary data.</text>
</comment>
<evidence type="ECO:0000313" key="3">
    <source>
        <dbReference type="Proteomes" id="UP001285154"/>
    </source>
</evidence>
<reference evidence="2 3" key="1">
    <citation type="submission" date="2023-08" db="EMBL/GenBank/DDBJ databases">
        <title>Implementing the SeqCode for naming new Mesorhizobium species isolated from Vachellia karroo root nodules.</title>
        <authorList>
            <person name="Van Lill M."/>
        </authorList>
    </citation>
    <scope>NUCLEOTIDE SEQUENCE [LARGE SCALE GENOMIC DNA]</scope>
    <source>
        <strain evidence="2 3">VK25D</strain>
    </source>
</reference>
<protein>
    <submittedName>
        <fullName evidence="2">Uncharacterized protein</fullName>
    </submittedName>
</protein>
<dbReference type="RefSeq" id="WP_320253184.1">
    <property type="nucleotide sequence ID" value="NZ_JAVIIQ010000024.1"/>
</dbReference>
<organism evidence="2 3">
    <name type="scientific">Mesorhizobium vachelliae</name>
    <dbReference type="NCBI Taxonomy" id="3072309"/>
    <lineage>
        <taxon>Bacteria</taxon>
        <taxon>Pseudomonadati</taxon>
        <taxon>Pseudomonadota</taxon>
        <taxon>Alphaproteobacteria</taxon>
        <taxon>Hyphomicrobiales</taxon>
        <taxon>Phyllobacteriaceae</taxon>
        <taxon>Mesorhizobium</taxon>
    </lineage>
</organism>
<dbReference type="EMBL" id="JAVIIQ010000024">
    <property type="protein sequence ID" value="MDX8535613.1"/>
    <property type="molecule type" value="Genomic_DNA"/>
</dbReference>